<evidence type="ECO:0000259" key="14">
    <source>
        <dbReference type="PROSITE" id="PS50011"/>
    </source>
</evidence>
<dbReference type="GO" id="GO:0005524">
    <property type="term" value="F:ATP binding"/>
    <property type="evidence" value="ECO:0007669"/>
    <property type="project" value="UniProtKB-UniRule"/>
</dbReference>
<feature type="domain" description="Protein kinase" evidence="14">
    <location>
        <begin position="38"/>
        <end position="321"/>
    </location>
</feature>
<comment type="catalytic activity">
    <reaction evidence="11">
        <text>L-seryl-[protein] + ATP = O-phospho-L-seryl-[protein] + ADP + H(+)</text>
        <dbReference type="Rhea" id="RHEA:17989"/>
        <dbReference type="Rhea" id="RHEA-COMP:9863"/>
        <dbReference type="Rhea" id="RHEA-COMP:11604"/>
        <dbReference type="ChEBI" id="CHEBI:15378"/>
        <dbReference type="ChEBI" id="CHEBI:29999"/>
        <dbReference type="ChEBI" id="CHEBI:30616"/>
        <dbReference type="ChEBI" id="CHEBI:83421"/>
        <dbReference type="ChEBI" id="CHEBI:456216"/>
        <dbReference type="EC" id="2.7.11.1"/>
    </reaction>
</comment>
<dbReference type="GO" id="GO:0005776">
    <property type="term" value="C:autophagosome"/>
    <property type="evidence" value="ECO:0007669"/>
    <property type="project" value="TreeGrafter"/>
</dbReference>
<comment type="subcellular location">
    <subcellularLocation>
        <location evidence="1">Preautophagosomal structure membrane</location>
        <topology evidence="1">Peripheral membrane protein</topology>
    </subcellularLocation>
</comment>
<dbReference type="VEuPathDB" id="FungiDB:CC77DRAFT_1091697"/>
<evidence type="ECO:0000256" key="4">
    <source>
        <dbReference type="ARBA" id="ARBA00022679"/>
    </source>
</evidence>
<evidence type="ECO:0000256" key="5">
    <source>
        <dbReference type="ARBA" id="ARBA00022741"/>
    </source>
</evidence>
<dbReference type="PROSITE" id="PS50011">
    <property type="entry name" value="PROTEIN_KINASE_DOM"/>
    <property type="match status" value="1"/>
</dbReference>
<dbReference type="CDD" id="cd00180">
    <property type="entry name" value="PKc"/>
    <property type="match status" value="1"/>
</dbReference>
<evidence type="ECO:0000313" key="15">
    <source>
        <dbReference type="EMBL" id="RYN75557.1"/>
    </source>
</evidence>
<evidence type="ECO:0000256" key="12">
    <source>
        <dbReference type="PROSITE-ProRule" id="PRU10141"/>
    </source>
</evidence>
<dbReference type="PROSITE" id="PS00108">
    <property type="entry name" value="PROTEIN_KINASE_ST"/>
    <property type="match status" value="1"/>
</dbReference>
<evidence type="ECO:0000256" key="6">
    <source>
        <dbReference type="ARBA" id="ARBA00022777"/>
    </source>
</evidence>
<dbReference type="EMBL" id="PDXD01000014">
    <property type="protein sequence ID" value="RYN75557.1"/>
    <property type="molecule type" value="Genomic_DNA"/>
</dbReference>
<dbReference type="InterPro" id="IPR017441">
    <property type="entry name" value="Protein_kinase_ATP_BS"/>
</dbReference>
<dbReference type="VEuPathDB" id="FungiDB:CC77DRAFT_1023906"/>
<keyword evidence="5 12" id="KW-0547">Nucleotide-binding</keyword>
<evidence type="ECO:0000256" key="10">
    <source>
        <dbReference type="ARBA" id="ARBA00047899"/>
    </source>
</evidence>
<evidence type="ECO:0000256" key="13">
    <source>
        <dbReference type="SAM" id="MobiDB-lite"/>
    </source>
</evidence>
<organism evidence="15 16">
    <name type="scientific">Alternaria alternata</name>
    <name type="common">Alternaria rot fungus</name>
    <name type="synonym">Torula alternata</name>
    <dbReference type="NCBI Taxonomy" id="5599"/>
    <lineage>
        <taxon>Eukaryota</taxon>
        <taxon>Fungi</taxon>
        <taxon>Dikarya</taxon>
        <taxon>Ascomycota</taxon>
        <taxon>Pezizomycotina</taxon>
        <taxon>Dothideomycetes</taxon>
        <taxon>Pleosporomycetidae</taxon>
        <taxon>Pleosporales</taxon>
        <taxon>Pleosporineae</taxon>
        <taxon>Pleosporaceae</taxon>
        <taxon>Alternaria</taxon>
        <taxon>Alternaria sect. Alternaria</taxon>
        <taxon>Alternaria alternata complex</taxon>
    </lineage>
</organism>
<dbReference type="PANTHER" id="PTHR24348">
    <property type="entry name" value="SERINE/THREONINE-PROTEIN KINASE UNC-51-RELATED"/>
    <property type="match status" value="1"/>
</dbReference>
<protein>
    <recommendedName>
        <fullName evidence="2">non-specific serine/threonine protein kinase</fullName>
        <ecNumber evidence="2">2.7.11.1</ecNumber>
    </recommendedName>
    <alternativeName>
        <fullName evidence="9">Autophagy-related protein 1</fullName>
    </alternativeName>
</protein>
<dbReference type="SUPFAM" id="SSF56112">
    <property type="entry name" value="Protein kinase-like (PK-like)"/>
    <property type="match status" value="1"/>
</dbReference>
<evidence type="ECO:0000313" key="16">
    <source>
        <dbReference type="Proteomes" id="UP000291422"/>
    </source>
</evidence>
<accession>A0A4Q4NH69</accession>
<dbReference type="GO" id="GO:0000045">
    <property type="term" value="P:autophagosome assembly"/>
    <property type="evidence" value="ECO:0007669"/>
    <property type="project" value="TreeGrafter"/>
</dbReference>
<proteinExistence type="predicted"/>
<feature type="region of interest" description="Disordered" evidence="13">
    <location>
        <begin position="642"/>
        <end position="661"/>
    </location>
</feature>
<evidence type="ECO:0000256" key="1">
    <source>
        <dbReference type="ARBA" id="ARBA00004623"/>
    </source>
</evidence>
<dbReference type="InterPro" id="IPR046497">
    <property type="entry name" value="DUF6590"/>
</dbReference>
<sequence>MADDEPFPELIENVRGSDHVNIEKGGDYIIEDEKRLPFIYRKVLGNGLSAVVEKVQHTITKEVFAKKAIKLPRLKSKGRASAEEHYQNEVAIIRGLSQHSHIIELFATYMTPRSGVLLLRPAAEEGDLQQYLDRYTDAVDRVTTEPVDLESMASIIERAFGCLSNGLAYMHSKGIRHKDIKPGNILIHQGIPIYTDFGASKDTKKDGQCTTEGRPESLTPRFCAPEVLEYDKRNFAADVYSLGCVFVEMLVRLSHLTEHEDLEEEGYAGIMESLHAILPSAKISPKVACLLDLILLMTLREPSRRPDSETLATNICCHEGLSCLQCHSVRLDSRPQPQSRPQSGPQWSPQFQRYLHTVWNAQYKRYHYTHYVEGEGWVHFEWLPEQQDVQQPFQQANSDYQQSAHSQYLQQPQLSRYQSRVDSAQYSQPPVYFDSIGSYSTPQQAGSATVISRLGSVVRATYNAEHLQIVEQQLDPDFKVRSAGFFTEGRMFSVLFIEPAGANTVNNVTYYNGNLSQVQYGEYARSQVRRFIVVQQRREYCFAVPVFTYGNRGTKKPGVVADEHAVAHSHGSSPMLVADEAPLTKSPIPIVMNVSEGSLSLASRIYFGIHHPIQFNVKVKDIGRVHPDWLHTFLGYWKMENGKDSQQSPDLTRDPANHETL</sequence>
<feature type="compositionally biased region" description="Basic and acidic residues" evidence="13">
    <location>
        <begin position="651"/>
        <end position="661"/>
    </location>
</feature>
<comment type="caution">
    <text evidence="15">The sequence shown here is derived from an EMBL/GenBank/DDBJ whole genome shotgun (WGS) entry which is preliminary data.</text>
</comment>
<reference evidence="16" key="1">
    <citation type="journal article" date="2019" name="bioRxiv">
        <title>Genomics, evolutionary history and diagnostics of the Alternaria alternata species group including apple and Asian pear pathotypes.</title>
        <authorList>
            <person name="Armitage A.D."/>
            <person name="Cockerton H.M."/>
            <person name="Sreenivasaprasad S."/>
            <person name="Woodhall J.W."/>
            <person name="Lane C.R."/>
            <person name="Harrison R.J."/>
            <person name="Clarkson J.P."/>
        </authorList>
    </citation>
    <scope>NUCLEOTIDE SEQUENCE [LARGE SCALE GENOMIC DNA]</scope>
    <source>
        <strain evidence="16">FERA 1177</strain>
    </source>
</reference>
<dbReference type="SMART" id="SM00220">
    <property type="entry name" value="S_TKc"/>
    <property type="match status" value="1"/>
</dbReference>
<dbReference type="AlphaFoldDB" id="A0A4Q4NH69"/>
<keyword evidence="6" id="KW-0418">Kinase</keyword>
<keyword evidence="7 12" id="KW-0067">ATP-binding</keyword>
<dbReference type="GO" id="GO:0004674">
    <property type="term" value="F:protein serine/threonine kinase activity"/>
    <property type="evidence" value="ECO:0007669"/>
    <property type="project" value="UniProtKB-KW"/>
</dbReference>
<feature type="binding site" evidence="12">
    <location>
        <position position="67"/>
    </location>
    <ligand>
        <name>ATP</name>
        <dbReference type="ChEBI" id="CHEBI:30616"/>
    </ligand>
</feature>
<evidence type="ECO:0000256" key="2">
    <source>
        <dbReference type="ARBA" id="ARBA00012513"/>
    </source>
</evidence>
<evidence type="ECO:0000256" key="9">
    <source>
        <dbReference type="ARBA" id="ARBA00030237"/>
    </source>
</evidence>
<keyword evidence="4" id="KW-0808">Transferase</keyword>
<dbReference type="GO" id="GO:0034045">
    <property type="term" value="C:phagophore assembly site membrane"/>
    <property type="evidence" value="ECO:0007669"/>
    <property type="project" value="UniProtKB-SubCell"/>
</dbReference>
<keyword evidence="3" id="KW-0723">Serine/threonine-protein kinase</keyword>
<evidence type="ECO:0000256" key="7">
    <source>
        <dbReference type="ARBA" id="ARBA00022840"/>
    </source>
</evidence>
<dbReference type="EC" id="2.7.11.1" evidence="2"/>
<comment type="catalytic activity">
    <reaction evidence="10">
        <text>L-threonyl-[protein] + ATP = O-phospho-L-threonyl-[protein] + ADP + H(+)</text>
        <dbReference type="Rhea" id="RHEA:46608"/>
        <dbReference type="Rhea" id="RHEA-COMP:11060"/>
        <dbReference type="Rhea" id="RHEA-COMP:11605"/>
        <dbReference type="ChEBI" id="CHEBI:15378"/>
        <dbReference type="ChEBI" id="CHEBI:30013"/>
        <dbReference type="ChEBI" id="CHEBI:30616"/>
        <dbReference type="ChEBI" id="CHEBI:61977"/>
        <dbReference type="ChEBI" id="CHEBI:456216"/>
        <dbReference type="EC" id="2.7.11.1"/>
    </reaction>
</comment>
<gene>
    <name evidence="15" type="ORF">AA0117_g6218</name>
</gene>
<dbReference type="InterPro" id="IPR008271">
    <property type="entry name" value="Ser/Thr_kinase_AS"/>
</dbReference>
<keyword evidence="8" id="KW-0072">Autophagy</keyword>
<dbReference type="Gene3D" id="1.10.510.10">
    <property type="entry name" value="Transferase(Phosphotransferase) domain 1"/>
    <property type="match status" value="1"/>
</dbReference>
<dbReference type="Proteomes" id="UP000291422">
    <property type="component" value="Unassembled WGS sequence"/>
</dbReference>
<dbReference type="InterPro" id="IPR045269">
    <property type="entry name" value="Atg1-like"/>
</dbReference>
<dbReference type="InterPro" id="IPR011009">
    <property type="entry name" value="Kinase-like_dom_sf"/>
</dbReference>
<name>A0A4Q4NH69_ALTAL</name>
<dbReference type="Gene3D" id="3.30.200.20">
    <property type="entry name" value="Phosphorylase Kinase, domain 1"/>
    <property type="match status" value="1"/>
</dbReference>
<dbReference type="GO" id="GO:0010506">
    <property type="term" value="P:regulation of autophagy"/>
    <property type="evidence" value="ECO:0007669"/>
    <property type="project" value="InterPro"/>
</dbReference>
<evidence type="ECO:0000256" key="3">
    <source>
        <dbReference type="ARBA" id="ARBA00022527"/>
    </source>
</evidence>
<dbReference type="PANTHER" id="PTHR24348:SF22">
    <property type="entry name" value="NON-SPECIFIC SERINE_THREONINE PROTEIN KINASE"/>
    <property type="match status" value="1"/>
</dbReference>
<dbReference type="Pfam" id="PF00069">
    <property type="entry name" value="Pkinase"/>
    <property type="match status" value="1"/>
</dbReference>
<dbReference type="PROSITE" id="PS00107">
    <property type="entry name" value="PROTEIN_KINASE_ATP"/>
    <property type="match status" value="1"/>
</dbReference>
<evidence type="ECO:0000256" key="8">
    <source>
        <dbReference type="ARBA" id="ARBA00023006"/>
    </source>
</evidence>
<evidence type="ECO:0000256" key="11">
    <source>
        <dbReference type="ARBA" id="ARBA00048679"/>
    </source>
</evidence>
<dbReference type="GO" id="GO:0005829">
    <property type="term" value="C:cytosol"/>
    <property type="evidence" value="ECO:0007669"/>
    <property type="project" value="TreeGrafter"/>
</dbReference>
<dbReference type="Pfam" id="PF20233">
    <property type="entry name" value="DUF6590"/>
    <property type="match status" value="1"/>
</dbReference>
<dbReference type="InterPro" id="IPR000719">
    <property type="entry name" value="Prot_kinase_dom"/>
</dbReference>